<comment type="subcellular location">
    <subcellularLocation>
        <location evidence="1">Membrane</location>
        <topology evidence="1">Multi-pass membrane protein</topology>
    </subcellularLocation>
</comment>
<dbReference type="Gene3D" id="1.20.1070.10">
    <property type="entry name" value="Rhodopsin 7-helix transmembrane proteins"/>
    <property type="match status" value="1"/>
</dbReference>
<dbReference type="PANTHER" id="PTHR23112">
    <property type="entry name" value="G PROTEIN-COUPLED RECEPTOR 157-RELATED"/>
    <property type="match status" value="1"/>
</dbReference>
<evidence type="ECO:0000256" key="5">
    <source>
        <dbReference type="SAM" id="MobiDB-lite"/>
    </source>
</evidence>
<organism evidence="7 8">
    <name type="scientific">Russula ochroleuca</name>
    <dbReference type="NCBI Taxonomy" id="152965"/>
    <lineage>
        <taxon>Eukaryota</taxon>
        <taxon>Fungi</taxon>
        <taxon>Dikarya</taxon>
        <taxon>Basidiomycota</taxon>
        <taxon>Agaricomycotina</taxon>
        <taxon>Agaricomycetes</taxon>
        <taxon>Russulales</taxon>
        <taxon>Russulaceae</taxon>
        <taxon>Russula</taxon>
    </lineage>
</organism>
<dbReference type="Proteomes" id="UP000759537">
    <property type="component" value="Unassembled WGS sequence"/>
</dbReference>
<keyword evidence="8" id="KW-1185">Reference proteome</keyword>
<reference evidence="7" key="1">
    <citation type="submission" date="2019-10" db="EMBL/GenBank/DDBJ databases">
        <authorList>
            <consortium name="DOE Joint Genome Institute"/>
            <person name="Kuo A."/>
            <person name="Miyauchi S."/>
            <person name="Kiss E."/>
            <person name="Drula E."/>
            <person name="Kohler A."/>
            <person name="Sanchez-Garcia M."/>
            <person name="Andreopoulos B."/>
            <person name="Barry K.W."/>
            <person name="Bonito G."/>
            <person name="Buee M."/>
            <person name="Carver A."/>
            <person name="Chen C."/>
            <person name="Cichocki N."/>
            <person name="Clum A."/>
            <person name="Culley D."/>
            <person name="Crous P.W."/>
            <person name="Fauchery L."/>
            <person name="Girlanda M."/>
            <person name="Hayes R."/>
            <person name="Keri Z."/>
            <person name="LaButti K."/>
            <person name="Lipzen A."/>
            <person name="Lombard V."/>
            <person name="Magnuson J."/>
            <person name="Maillard F."/>
            <person name="Morin E."/>
            <person name="Murat C."/>
            <person name="Nolan M."/>
            <person name="Ohm R."/>
            <person name="Pangilinan J."/>
            <person name="Pereira M."/>
            <person name="Perotto S."/>
            <person name="Peter M."/>
            <person name="Riley R."/>
            <person name="Sitrit Y."/>
            <person name="Stielow B."/>
            <person name="Szollosi G."/>
            <person name="Zifcakova L."/>
            <person name="Stursova M."/>
            <person name="Spatafora J.W."/>
            <person name="Tedersoo L."/>
            <person name="Vaario L.-M."/>
            <person name="Yamada A."/>
            <person name="Yan M."/>
            <person name="Wang P."/>
            <person name="Xu J."/>
            <person name="Bruns T."/>
            <person name="Baldrian P."/>
            <person name="Vilgalys R."/>
            <person name="Henrissat B."/>
            <person name="Grigoriev I.V."/>
            <person name="Hibbett D."/>
            <person name="Nagy L.G."/>
            <person name="Martin F.M."/>
        </authorList>
    </citation>
    <scope>NUCLEOTIDE SEQUENCE</scope>
    <source>
        <strain evidence="7">Prilba</strain>
    </source>
</reference>
<evidence type="ECO:0000256" key="6">
    <source>
        <dbReference type="SAM" id="Phobius"/>
    </source>
</evidence>
<gene>
    <name evidence="7" type="ORF">DFH94DRAFT_681890</name>
</gene>
<keyword evidence="2 6" id="KW-0812">Transmembrane</keyword>
<feature type="transmembrane region" description="Helical" evidence="6">
    <location>
        <begin position="129"/>
        <end position="150"/>
    </location>
</feature>
<evidence type="ECO:0000256" key="4">
    <source>
        <dbReference type="ARBA" id="ARBA00023136"/>
    </source>
</evidence>
<feature type="region of interest" description="Disordered" evidence="5">
    <location>
        <begin position="365"/>
        <end position="392"/>
    </location>
</feature>
<evidence type="ECO:0000313" key="8">
    <source>
        <dbReference type="Proteomes" id="UP000759537"/>
    </source>
</evidence>
<dbReference type="GO" id="GO:0007189">
    <property type="term" value="P:adenylate cyclase-activating G protein-coupled receptor signaling pathway"/>
    <property type="evidence" value="ECO:0007669"/>
    <property type="project" value="TreeGrafter"/>
</dbReference>
<feature type="transmembrane region" description="Helical" evidence="6">
    <location>
        <begin position="185"/>
        <end position="202"/>
    </location>
</feature>
<dbReference type="PANTHER" id="PTHR23112:SF37">
    <property type="entry name" value="G PROTEIN-COUPLED RECEPTOR GPR1"/>
    <property type="match status" value="1"/>
</dbReference>
<feature type="transmembrane region" description="Helical" evidence="6">
    <location>
        <begin position="16"/>
        <end position="40"/>
    </location>
</feature>
<evidence type="ECO:0000313" key="7">
    <source>
        <dbReference type="EMBL" id="KAF8480104.1"/>
    </source>
</evidence>
<evidence type="ECO:0000256" key="3">
    <source>
        <dbReference type="ARBA" id="ARBA00022989"/>
    </source>
</evidence>
<feature type="transmembrane region" description="Helical" evidence="6">
    <location>
        <begin position="52"/>
        <end position="77"/>
    </location>
</feature>
<proteinExistence type="predicted"/>
<name>A0A9P5T8T6_9AGAM</name>
<evidence type="ECO:0000256" key="1">
    <source>
        <dbReference type="ARBA" id="ARBA00004141"/>
    </source>
</evidence>
<keyword evidence="3 6" id="KW-1133">Transmembrane helix</keyword>
<feature type="transmembrane region" description="Helical" evidence="6">
    <location>
        <begin position="97"/>
        <end position="117"/>
    </location>
</feature>
<feature type="transmembrane region" description="Helical" evidence="6">
    <location>
        <begin position="274"/>
        <end position="296"/>
    </location>
</feature>
<dbReference type="AlphaFoldDB" id="A0A9P5T8T6"/>
<accession>A0A9P5T8T6</accession>
<feature type="transmembrane region" description="Helical" evidence="6">
    <location>
        <begin position="241"/>
        <end position="262"/>
    </location>
</feature>
<dbReference type="GO" id="GO:0005886">
    <property type="term" value="C:plasma membrane"/>
    <property type="evidence" value="ECO:0007669"/>
    <property type="project" value="TreeGrafter"/>
</dbReference>
<evidence type="ECO:0000256" key="2">
    <source>
        <dbReference type="ARBA" id="ARBA00022692"/>
    </source>
</evidence>
<dbReference type="GO" id="GO:0004930">
    <property type="term" value="F:G protein-coupled receptor activity"/>
    <property type="evidence" value="ECO:0007669"/>
    <property type="project" value="TreeGrafter"/>
</dbReference>
<sequence length="392" mass="43090">MYGPSATSYTSFERGFVSAIVGAALLSAFSVISLLSINYFRPPSHLGDYTHIPVLFGSLLVSNLLQSTGTIVNARWVSLGKVSSGTLCSFQGGIKQAGNVGTAVWTFMLAMHAFRLLFLRTRVSRRSKWLLLGLGWFFVVFVVAIGPLAIKKKTRGPYFGPAGFWCWITKQYPAEQICLEYMMEWMSAFLSFLLYVAVLLRVRGNLIQDATGKWSLRWVPRSESWQLSFARDYLDSCTVKMAAIIVWYPVIYTVLIVPISIARFASYAGAQVPVAVTFLADFIFALGGFANLMLFLGTRRFIPDVSTIPDFSMPRSRVDKGSPQAAGITPYVFTSWDAEGMPSVKTAGSDGEVTVSWSEVGVNSEMQDPNLSASSPLSAVSHESAQPLNPPR</sequence>
<dbReference type="OrthoDB" id="100006at2759"/>
<reference evidence="7" key="2">
    <citation type="journal article" date="2020" name="Nat. Commun.">
        <title>Large-scale genome sequencing of mycorrhizal fungi provides insights into the early evolution of symbiotic traits.</title>
        <authorList>
            <person name="Miyauchi S."/>
            <person name="Kiss E."/>
            <person name="Kuo A."/>
            <person name="Drula E."/>
            <person name="Kohler A."/>
            <person name="Sanchez-Garcia M."/>
            <person name="Morin E."/>
            <person name="Andreopoulos B."/>
            <person name="Barry K.W."/>
            <person name="Bonito G."/>
            <person name="Buee M."/>
            <person name="Carver A."/>
            <person name="Chen C."/>
            <person name="Cichocki N."/>
            <person name="Clum A."/>
            <person name="Culley D."/>
            <person name="Crous P.W."/>
            <person name="Fauchery L."/>
            <person name="Girlanda M."/>
            <person name="Hayes R.D."/>
            <person name="Keri Z."/>
            <person name="LaButti K."/>
            <person name="Lipzen A."/>
            <person name="Lombard V."/>
            <person name="Magnuson J."/>
            <person name="Maillard F."/>
            <person name="Murat C."/>
            <person name="Nolan M."/>
            <person name="Ohm R.A."/>
            <person name="Pangilinan J."/>
            <person name="Pereira M.F."/>
            <person name="Perotto S."/>
            <person name="Peter M."/>
            <person name="Pfister S."/>
            <person name="Riley R."/>
            <person name="Sitrit Y."/>
            <person name="Stielow J.B."/>
            <person name="Szollosi G."/>
            <person name="Zifcakova L."/>
            <person name="Stursova M."/>
            <person name="Spatafora J.W."/>
            <person name="Tedersoo L."/>
            <person name="Vaario L.M."/>
            <person name="Yamada A."/>
            <person name="Yan M."/>
            <person name="Wang P."/>
            <person name="Xu J."/>
            <person name="Bruns T."/>
            <person name="Baldrian P."/>
            <person name="Vilgalys R."/>
            <person name="Dunand C."/>
            <person name="Henrissat B."/>
            <person name="Grigoriev I.V."/>
            <person name="Hibbett D."/>
            <person name="Nagy L.G."/>
            <person name="Martin F.M."/>
        </authorList>
    </citation>
    <scope>NUCLEOTIDE SEQUENCE</scope>
    <source>
        <strain evidence="7">Prilba</strain>
    </source>
</reference>
<protein>
    <recommendedName>
        <fullName evidence="9">Glucose receptor Git3 N-terminal domain-containing protein</fullName>
    </recommendedName>
</protein>
<keyword evidence="4 6" id="KW-0472">Membrane</keyword>
<evidence type="ECO:0008006" key="9">
    <source>
        <dbReference type="Google" id="ProtNLM"/>
    </source>
</evidence>
<dbReference type="EMBL" id="WHVB01000008">
    <property type="protein sequence ID" value="KAF8480104.1"/>
    <property type="molecule type" value="Genomic_DNA"/>
</dbReference>
<comment type="caution">
    <text evidence="7">The sequence shown here is derived from an EMBL/GenBank/DDBJ whole genome shotgun (WGS) entry which is preliminary data.</text>
</comment>